<accession>A0AAW2KTW6</accession>
<reference evidence="1" key="2">
    <citation type="journal article" date="2024" name="Plant">
        <title>Genomic evolution and insights into agronomic trait innovations of Sesamum species.</title>
        <authorList>
            <person name="Miao H."/>
            <person name="Wang L."/>
            <person name="Qu L."/>
            <person name="Liu H."/>
            <person name="Sun Y."/>
            <person name="Le M."/>
            <person name="Wang Q."/>
            <person name="Wei S."/>
            <person name="Zheng Y."/>
            <person name="Lin W."/>
            <person name="Duan Y."/>
            <person name="Cao H."/>
            <person name="Xiong S."/>
            <person name="Wang X."/>
            <person name="Wei L."/>
            <person name="Li C."/>
            <person name="Ma Q."/>
            <person name="Ju M."/>
            <person name="Zhao R."/>
            <person name="Li G."/>
            <person name="Mu C."/>
            <person name="Tian Q."/>
            <person name="Mei H."/>
            <person name="Zhang T."/>
            <person name="Gao T."/>
            <person name="Zhang H."/>
        </authorList>
    </citation>
    <scope>NUCLEOTIDE SEQUENCE</scope>
    <source>
        <strain evidence="1">KEN8</strain>
    </source>
</reference>
<gene>
    <name evidence="1" type="ORF">Scaly_2936600</name>
</gene>
<dbReference type="PANTHER" id="PTHR33437:SF2">
    <property type="entry name" value="OS06G0361200 PROTEIN"/>
    <property type="match status" value="1"/>
</dbReference>
<comment type="caution">
    <text evidence="1">The sequence shown here is derived from an EMBL/GenBank/DDBJ whole genome shotgun (WGS) entry which is preliminary data.</text>
</comment>
<evidence type="ECO:0000313" key="1">
    <source>
        <dbReference type="EMBL" id="KAL0310367.1"/>
    </source>
</evidence>
<sequence length="165" mass="19088">MQQRGTYGDNLVKQFVRSLKGNAFHWYIDLEVGPIDRWEQLEQEFLNRFYSTQRTIDYLKPLPSRCAFRGCIADFAISSKESSFEELTTRAHDMKLSMTVSGVEGPPIQELRRTKEKQEVKKEGKPFSKVPSKESTVVNVAPFKLKNTAKDNVAQKFLMRGHKRN</sequence>
<protein>
    <recommendedName>
        <fullName evidence="2">Ty3-gypsy retrotransposon protein</fullName>
    </recommendedName>
</protein>
<dbReference type="AlphaFoldDB" id="A0AAW2KTW6"/>
<name>A0AAW2KTW6_9LAMI</name>
<proteinExistence type="predicted"/>
<reference evidence="1" key="1">
    <citation type="submission" date="2020-06" db="EMBL/GenBank/DDBJ databases">
        <authorList>
            <person name="Li T."/>
            <person name="Hu X."/>
            <person name="Zhang T."/>
            <person name="Song X."/>
            <person name="Zhang H."/>
            <person name="Dai N."/>
            <person name="Sheng W."/>
            <person name="Hou X."/>
            <person name="Wei L."/>
        </authorList>
    </citation>
    <scope>NUCLEOTIDE SEQUENCE</scope>
    <source>
        <strain evidence="1">KEN8</strain>
        <tissue evidence="1">Leaf</tissue>
    </source>
</reference>
<dbReference type="PANTHER" id="PTHR33437">
    <property type="entry name" value="OS06G0361200 PROTEIN"/>
    <property type="match status" value="1"/>
</dbReference>
<organism evidence="1">
    <name type="scientific">Sesamum calycinum</name>
    <dbReference type="NCBI Taxonomy" id="2727403"/>
    <lineage>
        <taxon>Eukaryota</taxon>
        <taxon>Viridiplantae</taxon>
        <taxon>Streptophyta</taxon>
        <taxon>Embryophyta</taxon>
        <taxon>Tracheophyta</taxon>
        <taxon>Spermatophyta</taxon>
        <taxon>Magnoliopsida</taxon>
        <taxon>eudicotyledons</taxon>
        <taxon>Gunneridae</taxon>
        <taxon>Pentapetalae</taxon>
        <taxon>asterids</taxon>
        <taxon>lamiids</taxon>
        <taxon>Lamiales</taxon>
        <taxon>Pedaliaceae</taxon>
        <taxon>Sesamum</taxon>
    </lineage>
</organism>
<evidence type="ECO:0008006" key="2">
    <source>
        <dbReference type="Google" id="ProtNLM"/>
    </source>
</evidence>
<dbReference type="EMBL" id="JACGWM010000208">
    <property type="protein sequence ID" value="KAL0310367.1"/>
    <property type="molecule type" value="Genomic_DNA"/>
</dbReference>